<evidence type="ECO:0000313" key="2">
    <source>
        <dbReference type="EMBL" id="RMI92003.1"/>
    </source>
</evidence>
<name>A0A3M2QLJ0_9HYPO</name>
<keyword evidence="1" id="KW-0472">Membrane</keyword>
<evidence type="ECO:0000256" key="1">
    <source>
        <dbReference type="SAM" id="Phobius"/>
    </source>
</evidence>
<evidence type="ECO:0000313" key="3">
    <source>
        <dbReference type="Proteomes" id="UP000277212"/>
    </source>
</evidence>
<gene>
    <name evidence="2" type="ORF">CDV36_016599</name>
</gene>
<dbReference type="Proteomes" id="UP000277212">
    <property type="component" value="Unassembled WGS sequence"/>
</dbReference>
<dbReference type="EMBL" id="NKUJ01001245">
    <property type="protein sequence ID" value="RMI92003.1"/>
    <property type="molecule type" value="Genomic_DNA"/>
</dbReference>
<reference evidence="2 3" key="1">
    <citation type="submission" date="2017-06" db="EMBL/GenBank/DDBJ databases">
        <title>Comparative genomic analysis of Ambrosia Fusariam Clade fungi.</title>
        <authorList>
            <person name="Stajich J.E."/>
            <person name="Carrillo J."/>
            <person name="Kijimoto T."/>
            <person name="Eskalen A."/>
            <person name="O'Donnell K."/>
            <person name="Kasson M."/>
        </authorList>
    </citation>
    <scope>NUCLEOTIDE SEQUENCE [LARGE SCALE GENOMIC DNA]</scope>
    <source>
        <strain evidence="2">UCR3666</strain>
    </source>
</reference>
<accession>A0A3M2QLJ0</accession>
<dbReference type="OrthoDB" id="5105415at2759"/>
<dbReference type="AlphaFoldDB" id="A0A3M2QLJ0"/>
<protein>
    <submittedName>
        <fullName evidence="2">Uncharacterized protein</fullName>
    </submittedName>
</protein>
<feature type="non-terminal residue" evidence="2">
    <location>
        <position position="1"/>
    </location>
</feature>
<sequence length="83" mass="9245">RGWISCVIATGATEILPSARSGCRCCPKMAMCLMRLLLWTSLILFQLIWVPRRNPSDFITPSPPPVRVSPYFTLTITPLTPPS</sequence>
<comment type="caution">
    <text evidence="2">The sequence shown here is derived from an EMBL/GenBank/DDBJ whole genome shotgun (WGS) entry which is preliminary data.</text>
</comment>
<organism evidence="2 3">
    <name type="scientific">Fusarium kuroshium</name>
    <dbReference type="NCBI Taxonomy" id="2010991"/>
    <lineage>
        <taxon>Eukaryota</taxon>
        <taxon>Fungi</taxon>
        <taxon>Dikarya</taxon>
        <taxon>Ascomycota</taxon>
        <taxon>Pezizomycotina</taxon>
        <taxon>Sordariomycetes</taxon>
        <taxon>Hypocreomycetidae</taxon>
        <taxon>Hypocreales</taxon>
        <taxon>Nectriaceae</taxon>
        <taxon>Fusarium</taxon>
        <taxon>Fusarium solani species complex</taxon>
    </lineage>
</organism>
<keyword evidence="1" id="KW-0812">Transmembrane</keyword>
<feature type="transmembrane region" description="Helical" evidence="1">
    <location>
        <begin position="30"/>
        <end position="49"/>
    </location>
</feature>
<keyword evidence="1" id="KW-1133">Transmembrane helix</keyword>
<feature type="non-terminal residue" evidence="2">
    <location>
        <position position="83"/>
    </location>
</feature>
<proteinExistence type="predicted"/>
<keyword evidence="3" id="KW-1185">Reference proteome</keyword>